<keyword evidence="1" id="KW-0472">Membrane</keyword>
<organism evidence="2 3">
    <name type="scientific">Ciceribacter ferrooxidans</name>
    <dbReference type="NCBI Taxonomy" id="2509717"/>
    <lineage>
        <taxon>Bacteria</taxon>
        <taxon>Pseudomonadati</taxon>
        <taxon>Pseudomonadota</taxon>
        <taxon>Alphaproteobacteria</taxon>
        <taxon>Hyphomicrobiales</taxon>
        <taxon>Rhizobiaceae</taxon>
        <taxon>Ciceribacter</taxon>
    </lineage>
</organism>
<keyword evidence="1" id="KW-1133">Transmembrane helix</keyword>
<dbReference type="AlphaFoldDB" id="A0A4Q2TE54"/>
<protein>
    <submittedName>
        <fullName evidence="2">Uncharacterized protein</fullName>
    </submittedName>
</protein>
<evidence type="ECO:0000256" key="1">
    <source>
        <dbReference type="SAM" id="Phobius"/>
    </source>
</evidence>
<evidence type="ECO:0000313" key="2">
    <source>
        <dbReference type="EMBL" id="RYC15280.1"/>
    </source>
</evidence>
<dbReference type="RefSeq" id="WP_129331811.1">
    <property type="nucleotide sequence ID" value="NZ_SDVB01000196.1"/>
</dbReference>
<sequence length="109" mass="12860">MANERFTSKLINRLKNMELTEADASRRREQAATGRNIYRDRREVRSIFYRMRMWRLRARFFAVGVFLGLLIHEVTGIGLLSSVGACAVCSTLVFESHMQRKRQRERHLD</sequence>
<feature type="transmembrane region" description="Helical" evidence="1">
    <location>
        <begin position="54"/>
        <end position="71"/>
    </location>
</feature>
<dbReference type="Proteomes" id="UP000291088">
    <property type="component" value="Unassembled WGS sequence"/>
</dbReference>
<comment type="caution">
    <text evidence="2">The sequence shown here is derived from an EMBL/GenBank/DDBJ whole genome shotgun (WGS) entry which is preliminary data.</text>
</comment>
<keyword evidence="1" id="KW-0812">Transmembrane</keyword>
<gene>
    <name evidence="2" type="ORF">EUU22_09605</name>
</gene>
<reference evidence="2 3" key="1">
    <citation type="submission" date="2019-01" db="EMBL/GenBank/DDBJ databases">
        <authorList>
            <person name="Deng T."/>
        </authorList>
    </citation>
    <scope>NUCLEOTIDE SEQUENCE [LARGE SCALE GENOMIC DNA]</scope>
    <source>
        <strain evidence="2 3">F8825</strain>
    </source>
</reference>
<name>A0A4Q2TE54_9HYPH</name>
<evidence type="ECO:0000313" key="3">
    <source>
        <dbReference type="Proteomes" id="UP000291088"/>
    </source>
</evidence>
<proteinExistence type="predicted"/>
<keyword evidence="3" id="KW-1185">Reference proteome</keyword>
<dbReference type="OrthoDB" id="9943258at2"/>
<accession>A0A4Q2TE54</accession>
<dbReference type="EMBL" id="SDVB01000196">
    <property type="protein sequence ID" value="RYC15280.1"/>
    <property type="molecule type" value="Genomic_DNA"/>
</dbReference>